<feature type="non-terminal residue" evidence="2">
    <location>
        <position position="1"/>
    </location>
</feature>
<organism evidence="2 3">
    <name type="scientific">Perkinsus olseni</name>
    <name type="common">Perkinsus atlanticus</name>
    <dbReference type="NCBI Taxonomy" id="32597"/>
    <lineage>
        <taxon>Eukaryota</taxon>
        <taxon>Sar</taxon>
        <taxon>Alveolata</taxon>
        <taxon>Perkinsozoa</taxon>
        <taxon>Perkinsea</taxon>
        <taxon>Perkinsida</taxon>
        <taxon>Perkinsidae</taxon>
        <taxon>Perkinsus</taxon>
    </lineage>
</organism>
<evidence type="ECO:0000256" key="1">
    <source>
        <dbReference type="SAM" id="MobiDB-lite"/>
    </source>
</evidence>
<dbReference type="Proteomes" id="UP000553632">
    <property type="component" value="Unassembled WGS sequence"/>
</dbReference>
<proteinExistence type="predicted"/>
<keyword evidence="3" id="KW-1185">Reference proteome</keyword>
<sequence>AETISRVKAARRSDLVESSEFGNPGYKSSASESTAKRPRLSAPEASAVRSRKGASASSQASAIPDNVEAKKLKKPRSSPRRKPSTMAEPTEAAESEAIESSEDYSE</sequence>
<dbReference type="AlphaFoldDB" id="A0A7J6PQC1"/>
<comment type="caution">
    <text evidence="2">The sequence shown here is derived from an EMBL/GenBank/DDBJ whole genome shotgun (WGS) entry which is preliminary data.</text>
</comment>
<feature type="compositionally biased region" description="Basic residues" evidence="1">
    <location>
        <begin position="71"/>
        <end position="83"/>
    </location>
</feature>
<feature type="non-terminal residue" evidence="2">
    <location>
        <position position="106"/>
    </location>
</feature>
<reference evidence="2 3" key="1">
    <citation type="submission" date="2020-04" db="EMBL/GenBank/DDBJ databases">
        <title>Perkinsus olseni comparative genomics.</title>
        <authorList>
            <person name="Bogema D.R."/>
        </authorList>
    </citation>
    <scope>NUCLEOTIDE SEQUENCE [LARGE SCALE GENOMIC DNA]</scope>
    <source>
        <strain evidence="2 3">ATCC PRA-207</strain>
    </source>
</reference>
<dbReference type="EMBL" id="JABANO010038875">
    <property type="protein sequence ID" value="KAF4697840.1"/>
    <property type="molecule type" value="Genomic_DNA"/>
</dbReference>
<feature type="region of interest" description="Disordered" evidence="1">
    <location>
        <begin position="1"/>
        <end position="106"/>
    </location>
</feature>
<protein>
    <submittedName>
        <fullName evidence="2">Uncharacterized protein</fullName>
    </submittedName>
</protein>
<name>A0A7J6PQC1_PEROL</name>
<accession>A0A7J6PQC1</accession>
<feature type="compositionally biased region" description="Acidic residues" evidence="1">
    <location>
        <begin position="91"/>
        <end position="106"/>
    </location>
</feature>
<evidence type="ECO:0000313" key="2">
    <source>
        <dbReference type="EMBL" id="KAF4697840.1"/>
    </source>
</evidence>
<evidence type="ECO:0000313" key="3">
    <source>
        <dbReference type="Proteomes" id="UP000553632"/>
    </source>
</evidence>
<gene>
    <name evidence="2" type="ORF">FOZ63_021004</name>
</gene>